<evidence type="ECO:0000313" key="2">
    <source>
        <dbReference type="EMBL" id="AWR96114.1"/>
    </source>
</evidence>
<feature type="domain" description="ArnR1-like winged helix-turn-helix" evidence="1">
    <location>
        <begin position="122"/>
        <end position="177"/>
    </location>
</feature>
<organism evidence="2 3">
    <name type="scientific">Acidianus sulfidivorans JP7</name>
    <dbReference type="NCBI Taxonomy" id="619593"/>
    <lineage>
        <taxon>Archaea</taxon>
        <taxon>Thermoproteota</taxon>
        <taxon>Thermoprotei</taxon>
        <taxon>Sulfolobales</taxon>
        <taxon>Sulfolobaceae</taxon>
        <taxon>Acidianus</taxon>
    </lineage>
</organism>
<dbReference type="AlphaFoldDB" id="A0A2U9IJK3"/>
<protein>
    <submittedName>
        <fullName evidence="2">Transcriptional regulator</fullName>
    </submittedName>
</protein>
<reference evidence="2 3" key="1">
    <citation type="submission" date="2018-05" db="EMBL/GenBank/DDBJ databases">
        <title>Complete Genome Sequences of Extremely Thermoacidophilic, Metal-Mobilizing Type-Strain Members of the Archaeal Family Sulfolobaceae: Acidianus brierleyi DSM-1651T, Acidianus sulfidivorans DSM-18786T, Metallosphaera hakonensis DSM-7519T, and Metallosphaera prunae DSM-10039T.</title>
        <authorList>
            <person name="Counts J.A."/>
            <person name="Kelly R.M."/>
        </authorList>
    </citation>
    <scope>NUCLEOTIDE SEQUENCE [LARGE SCALE GENOMIC DNA]</scope>
    <source>
        <strain evidence="2 3">JP7</strain>
    </source>
</reference>
<dbReference type="SUPFAM" id="SSF46785">
    <property type="entry name" value="Winged helix' DNA-binding domain"/>
    <property type="match status" value="1"/>
</dbReference>
<name>A0A2U9IJK3_9CREN</name>
<dbReference type="GeneID" id="36836331"/>
<dbReference type="OrthoDB" id="285635at2157"/>
<sequence>MVTIIASDLAYLNFEIQYYTKNFNKAIICGPNDSLKNEKYEVINDCVSLPFEKIALKVAEKISNSKDSYVVLLNNNFNRFNLAMLYLFSTLSKRVSFVFYDQGRRVEVGDEILEKVEVDDKMLAILKEIANGHYKVEEIEMITNISKATVSRKRTDLEKIGLIKKDNGKYCLTERGKIALIGVFNTVKKGERYYGIQTLYTRRQ</sequence>
<dbReference type="Pfam" id="PF14947">
    <property type="entry name" value="HTH_45"/>
    <property type="match status" value="1"/>
</dbReference>
<dbReference type="KEGG" id="asul:DFR86_00140"/>
<evidence type="ECO:0000313" key="3">
    <source>
        <dbReference type="Proteomes" id="UP000248410"/>
    </source>
</evidence>
<dbReference type="InterPro" id="IPR036390">
    <property type="entry name" value="WH_DNA-bd_sf"/>
</dbReference>
<evidence type="ECO:0000259" key="1">
    <source>
        <dbReference type="Pfam" id="PF14947"/>
    </source>
</evidence>
<gene>
    <name evidence="2" type="ORF">DFR86_00140</name>
</gene>
<dbReference type="EMBL" id="CP029288">
    <property type="protein sequence ID" value="AWR96114.1"/>
    <property type="molecule type" value="Genomic_DNA"/>
</dbReference>
<proteinExistence type="predicted"/>
<dbReference type="InterPro" id="IPR036388">
    <property type="entry name" value="WH-like_DNA-bd_sf"/>
</dbReference>
<dbReference type="RefSeq" id="WP_110379004.1">
    <property type="nucleotide sequence ID" value="NZ_CP029288.2"/>
</dbReference>
<accession>A0A2U9IJK3</accession>
<dbReference type="InterPro" id="IPR038723">
    <property type="entry name" value="ArnR1-like_HTH"/>
</dbReference>
<keyword evidence="3" id="KW-1185">Reference proteome</keyword>
<dbReference type="Gene3D" id="1.10.10.10">
    <property type="entry name" value="Winged helix-like DNA-binding domain superfamily/Winged helix DNA-binding domain"/>
    <property type="match status" value="1"/>
</dbReference>
<dbReference type="Proteomes" id="UP000248410">
    <property type="component" value="Chromosome"/>
</dbReference>